<feature type="compositionally biased region" description="Basic and acidic residues" evidence="1">
    <location>
        <begin position="1"/>
        <end position="10"/>
    </location>
</feature>
<organism evidence="3 4">
    <name type="scientific">Streptomyces kronopolitis</name>
    <dbReference type="NCBI Taxonomy" id="1612435"/>
    <lineage>
        <taxon>Bacteria</taxon>
        <taxon>Bacillati</taxon>
        <taxon>Actinomycetota</taxon>
        <taxon>Actinomycetes</taxon>
        <taxon>Kitasatosporales</taxon>
        <taxon>Streptomycetaceae</taxon>
        <taxon>Streptomyces</taxon>
    </lineage>
</organism>
<evidence type="ECO:0000313" key="4">
    <source>
        <dbReference type="Proteomes" id="UP000600080"/>
    </source>
</evidence>
<sequence length="71" mass="8393">MTRSRWTDAARHRRRPPARPTDRNAMRTFVLLLVYILFITPAGLLGRLVRDPMARRWNRSAATYWIPSADR</sequence>
<dbReference type="Proteomes" id="UP000600080">
    <property type="component" value="Unassembled WGS sequence"/>
</dbReference>
<reference evidence="4" key="1">
    <citation type="journal article" date="2019" name="Int. J. Syst. Evol. Microbiol.">
        <title>The Global Catalogue of Microorganisms (GCM) 10K type strain sequencing project: providing services to taxonomists for standard genome sequencing and annotation.</title>
        <authorList>
            <consortium name="The Broad Institute Genomics Platform"/>
            <consortium name="The Broad Institute Genome Sequencing Center for Infectious Disease"/>
            <person name="Wu L."/>
            <person name="Ma J."/>
        </authorList>
    </citation>
    <scope>NUCLEOTIDE SEQUENCE [LARGE SCALE GENOMIC DNA]</scope>
    <source>
        <strain evidence="4">CGMCC 4.7323</strain>
    </source>
</reference>
<evidence type="ECO:0000256" key="1">
    <source>
        <dbReference type="SAM" id="MobiDB-lite"/>
    </source>
</evidence>
<keyword evidence="2" id="KW-1133">Transmembrane helix</keyword>
<dbReference type="EMBL" id="BMND01000020">
    <property type="protein sequence ID" value="GGN52998.1"/>
    <property type="molecule type" value="Genomic_DNA"/>
</dbReference>
<feature type="region of interest" description="Disordered" evidence="1">
    <location>
        <begin position="1"/>
        <end position="21"/>
    </location>
</feature>
<keyword evidence="4" id="KW-1185">Reference proteome</keyword>
<accession>A0ABQ2JQL9</accession>
<keyword evidence="2" id="KW-0472">Membrane</keyword>
<gene>
    <name evidence="3" type="ORF">GCM10012285_44560</name>
</gene>
<evidence type="ECO:0000313" key="3">
    <source>
        <dbReference type="EMBL" id="GGN52998.1"/>
    </source>
</evidence>
<evidence type="ECO:0000256" key="2">
    <source>
        <dbReference type="SAM" id="Phobius"/>
    </source>
</evidence>
<comment type="caution">
    <text evidence="3">The sequence shown here is derived from an EMBL/GenBank/DDBJ whole genome shotgun (WGS) entry which is preliminary data.</text>
</comment>
<name>A0ABQ2JQL9_9ACTN</name>
<keyword evidence="2" id="KW-0812">Transmembrane</keyword>
<protein>
    <submittedName>
        <fullName evidence="3">Uncharacterized protein</fullName>
    </submittedName>
</protein>
<feature type="transmembrane region" description="Helical" evidence="2">
    <location>
        <begin position="29"/>
        <end position="49"/>
    </location>
</feature>
<proteinExistence type="predicted"/>